<evidence type="ECO:0000256" key="1">
    <source>
        <dbReference type="SAM" id="MobiDB-lite"/>
    </source>
</evidence>
<proteinExistence type="predicted"/>
<accession>A0A9Q9AJL1</accession>
<reference evidence="2" key="1">
    <citation type="submission" date="2022-06" db="EMBL/GenBank/DDBJ databases">
        <title>Complete genome sequences of two strains of the flax pathogen Septoria linicola.</title>
        <authorList>
            <person name="Lapalu N."/>
            <person name="Simon A."/>
            <person name="Demenou B."/>
            <person name="Paumier D."/>
            <person name="Guillot M.-P."/>
            <person name="Gout L."/>
            <person name="Valade R."/>
        </authorList>
    </citation>
    <scope>NUCLEOTIDE SEQUENCE</scope>
    <source>
        <strain evidence="2">SE15195</strain>
    </source>
</reference>
<gene>
    <name evidence="2" type="ORF">Slin15195_G009540</name>
</gene>
<dbReference type="AlphaFoldDB" id="A0A9Q9AJL1"/>
<protein>
    <submittedName>
        <fullName evidence="2">Uncharacterized protein</fullName>
    </submittedName>
</protein>
<keyword evidence="3" id="KW-1185">Reference proteome</keyword>
<evidence type="ECO:0000313" key="2">
    <source>
        <dbReference type="EMBL" id="USW47635.1"/>
    </source>
</evidence>
<name>A0A9Q9AJL1_9PEZI</name>
<evidence type="ECO:0000313" key="3">
    <source>
        <dbReference type="Proteomes" id="UP001056384"/>
    </source>
</evidence>
<sequence>MTQADKTEAEVDQQGISKNGVPAMPLGRTIEEDNIIKHLETLVSDLVDAVNTRSFDMKEVPIWRDHLALGMTASMDNLPIYKGSETFVKWSETAIEQCPEWRIDMHTLTTDVDSSHRKATVYYNSELEGQYPNIKVPSTGVMEFVWLESKNNWVLKKYRGARGIGMGLGSI</sequence>
<dbReference type="EMBL" id="CP099418">
    <property type="protein sequence ID" value="USW47635.1"/>
    <property type="molecule type" value="Genomic_DNA"/>
</dbReference>
<dbReference type="Proteomes" id="UP001056384">
    <property type="component" value="Chromosome 1"/>
</dbReference>
<organism evidence="2 3">
    <name type="scientific">Septoria linicola</name>
    <dbReference type="NCBI Taxonomy" id="215465"/>
    <lineage>
        <taxon>Eukaryota</taxon>
        <taxon>Fungi</taxon>
        <taxon>Dikarya</taxon>
        <taxon>Ascomycota</taxon>
        <taxon>Pezizomycotina</taxon>
        <taxon>Dothideomycetes</taxon>
        <taxon>Dothideomycetidae</taxon>
        <taxon>Mycosphaerellales</taxon>
        <taxon>Mycosphaerellaceae</taxon>
        <taxon>Septoria</taxon>
    </lineage>
</organism>
<feature type="region of interest" description="Disordered" evidence="1">
    <location>
        <begin position="1"/>
        <end position="24"/>
    </location>
</feature>